<gene>
    <name evidence="1" type="ORF">NCTC949_00299</name>
</gene>
<evidence type="ECO:0008006" key="3">
    <source>
        <dbReference type="Google" id="ProtNLM"/>
    </source>
</evidence>
<organism evidence="1 2">
    <name type="scientific">Corynebacterium kutscheri</name>
    <dbReference type="NCBI Taxonomy" id="35755"/>
    <lineage>
        <taxon>Bacteria</taxon>
        <taxon>Bacillati</taxon>
        <taxon>Actinomycetota</taxon>
        <taxon>Actinomycetes</taxon>
        <taxon>Mycobacteriales</taxon>
        <taxon>Corynebacteriaceae</taxon>
        <taxon>Corynebacterium</taxon>
    </lineage>
</organism>
<evidence type="ECO:0000313" key="1">
    <source>
        <dbReference type="EMBL" id="VEH04843.1"/>
    </source>
</evidence>
<name>A0AB38VSP1_9CORY</name>
<dbReference type="RefSeq" id="WP_126316335.1">
    <property type="nucleotide sequence ID" value="NZ_JBHOLU010000002.1"/>
</dbReference>
<evidence type="ECO:0000313" key="2">
    <source>
        <dbReference type="Proteomes" id="UP000271380"/>
    </source>
</evidence>
<protein>
    <recommendedName>
        <fullName evidence="3">WXG100 family type VII secretion target</fullName>
    </recommendedName>
</protein>
<reference evidence="1 2" key="1">
    <citation type="submission" date="2018-12" db="EMBL/GenBank/DDBJ databases">
        <authorList>
            <consortium name="Pathogen Informatics"/>
        </authorList>
    </citation>
    <scope>NUCLEOTIDE SEQUENCE [LARGE SCALE GENOMIC DNA]</scope>
    <source>
        <strain evidence="1 2">NCTC949</strain>
    </source>
</reference>
<accession>A0AB38VSP1</accession>
<dbReference type="AlphaFoldDB" id="A0AB38VSP1"/>
<dbReference type="EMBL" id="LR134377">
    <property type="protein sequence ID" value="VEH04843.1"/>
    <property type="molecule type" value="Genomic_DNA"/>
</dbReference>
<proteinExistence type="predicted"/>
<dbReference type="Proteomes" id="UP000271380">
    <property type="component" value="Chromosome"/>
</dbReference>
<sequence length="99" mass="11653">MSFISLNVKEAQEQLRAMLSEAEKQLQIHISSSPELTPSQCGRDFQEFGQKLNIYYRRHHERTTRRYEQLIAALRTGIRNVEELSEQDRDFARKLGEIS</sequence>